<dbReference type="PROSITE" id="PS50261">
    <property type="entry name" value="G_PROTEIN_RECEP_F2_4"/>
    <property type="match status" value="1"/>
</dbReference>
<dbReference type="EMBL" id="JRES01000426">
    <property type="protein sequence ID" value="KNC31390.1"/>
    <property type="molecule type" value="Genomic_DNA"/>
</dbReference>
<dbReference type="InterPro" id="IPR053066">
    <property type="entry name" value="ADGR_G7"/>
</dbReference>
<dbReference type="Proteomes" id="UP000037069">
    <property type="component" value="Unassembled WGS sequence"/>
</dbReference>
<dbReference type="Gene3D" id="1.20.1070.10">
    <property type="entry name" value="Rhodopsin 7-helix transmembrane proteins"/>
    <property type="match status" value="1"/>
</dbReference>
<feature type="transmembrane region" description="Helical" evidence="5">
    <location>
        <begin position="1269"/>
        <end position="1291"/>
    </location>
</feature>
<name>A0A0L0CGN4_LUCCU</name>
<feature type="transmembrane region" description="Helical" evidence="5">
    <location>
        <begin position="1074"/>
        <end position="1093"/>
    </location>
</feature>
<dbReference type="GO" id="GO:0004930">
    <property type="term" value="F:G protein-coupled receptor activity"/>
    <property type="evidence" value="ECO:0007669"/>
    <property type="project" value="InterPro"/>
</dbReference>
<dbReference type="OMA" id="YLVGFNF"/>
<keyword evidence="8" id="KW-1185">Reference proteome</keyword>
<evidence type="ECO:0000256" key="2">
    <source>
        <dbReference type="ARBA" id="ARBA00022692"/>
    </source>
</evidence>
<evidence type="ECO:0000259" key="6">
    <source>
        <dbReference type="PROSITE" id="PS50261"/>
    </source>
</evidence>
<dbReference type="Pfam" id="PF00002">
    <property type="entry name" value="7tm_2"/>
    <property type="match status" value="1"/>
</dbReference>
<keyword evidence="4 5" id="KW-0472">Membrane</keyword>
<dbReference type="InterPro" id="IPR000832">
    <property type="entry name" value="GPCR_2_secretin-like"/>
</dbReference>
<dbReference type="PANTHER" id="PTHR47767:SF1">
    <property type="entry name" value="ADHESION G PROTEIN-COUPLED RECEPTOR G7"/>
    <property type="match status" value="1"/>
</dbReference>
<keyword evidence="3 5" id="KW-1133">Transmembrane helix</keyword>
<evidence type="ECO:0000256" key="3">
    <source>
        <dbReference type="ARBA" id="ARBA00022989"/>
    </source>
</evidence>
<dbReference type="InterPro" id="IPR017981">
    <property type="entry name" value="GPCR_2-like_7TM"/>
</dbReference>
<dbReference type="CDD" id="cd15040">
    <property type="entry name" value="7tmB2_Adhesion"/>
    <property type="match status" value="1"/>
</dbReference>
<feature type="transmembrane region" description="Helical" evidence="5">
    <location>
        <begin position="1194"/>
        <end position="1223"/>
    </location>
</feature>
<dbReference type="FunFam" id="1.20.1070.10:FF:000290">
    <property type="entry name" value="GG11888"/>
    <property type="match status" value="1"/>
</dbReference>
<evidence type="ECO:0000256" key="1">
    <source>
        <dbReference type="ARBA" id="ARBA00004141"/>
    </source>
</evidence>
<comment type="subcellular location">
    <subcellularLocation>
        <location evidence="1">Membrane</location>
        <topology evidence="1">Multi-pass membrane protein</topology>
    </subcellularLocation>
</comment>
<keyword evidence="2 5" id="KW-0812">Transmembrane</keyword>
<reference evidence="7 8" key="1">
    <citation type="journal article" date="2015" name="Nat. Commun.">
        <title>Lucilia cuprina genome unlocks parasitic fly biology to underpin future interventions.</title>
        <authorList>
            <person name="Anstead C.A."/>
            <person name="Korhonen P.K."/>
            <person name="Young N.D."/>
            <person name="Hall R.S."/>
            <person name="Jex A.R."/>
            <person name="Murali S.C."/>
            <person name="Hughes D.S."/>
            <person name="Lee S.F."/>
            <person name="Perry T."/>
            <person name="Stroehlein A.J."/>
            <person name="Ansell B.R."/>
            <person name="Breugelmans B."/>
            <person name="Hofmann A."/>
            <person name="Qu J."/>
            <person name="Dugan S."/>
            <person name="Lee S.L."/>
            <person name="Chao H."/>
            <person name="Dinh H."/>
            <person name="Han Y."/>
            <person name="Doddapaneni H.V."/>
            <person name="Worley K.C."/>
            <person name="Muzny D.M."/>
            <person name="Ioannidis P."/>
            <person name="Waterhouse R.M."/>
            <person name="Zdobnov E.M."/>
            <person name="James P.J."/>
            <person name="Bagnall N.H."/>
            <person name="Kotze A.C."/>
            <person name="Gibbs R.A."/>
            <person name="Richards S."/>
            <person name="Batterham P."/>
            <person name="Gasser R.B."/>
        </authorList>
    </citation>
    <scope>NUCLEOTIDE SEQUENCE [LARGE SCALE GENOMIC DNA]</scope>
    <source>
        <strain evidence="7 8">LS</strain>
        <tissue evidence="7">Full body</tissue>
    </source>
</reference>
<feature type="domain" description="G-protein coupled receptors family 2 profile 2" evidence="6">
    <location>
        <begin position="1037"/>
        <end position="1293"/>
    </location>
</feature>
<dbReference type="GO" id="GO:0007166">
    <property type="term" value="P:cell surface receptor signaling pathway"/>
    <property type="evidence" value="ECO:0007669"/>
    <property type="project" value="InterPro"/>
</dbReference>
<feature type="transmembrane region" description="Helical" evidence="5">
    <location>
        <begin position="1039"/>
        <end position="1062"/>
    </location>
</feature>
<dbReference type="Gene3D" id="2.60.220.50">
    <property type="match status" value="1"/>
</dbReference>
<dbReference type="InterPro" id="IPR000203">
    <property type="entry name" value="GPS"/>
</dbReference>
<dbReference type="SUPFAM" id="SSF81321">
    <property type="entry name" value="Family A G protein-coupled receptor-like"/>
    <property type="match status" value="1"/>
</dbReference>
<dbReference type="OrthoDB" id="10037534at2759"/>
<feature type="transmembrane region" description="Helical" evidence="5">
    <location>
        <begin position="1105"/>
        <end position="1135"/>
    </location>
</feature>
<comment type="caution">
    <text evidence="7">The sequence shown here is derived from an EMBL/GenBank/DDBJ whole genome shotgun (WGS) entry which is preliminary data.</text>
</comment>
<gene>
    <name evidence="7" type="ORF">FF38_09732</name>
</gene>
<evidence type="ECO:0000313" key="8">
    <source>
        <dbReference type="Proteomes" id="UP000037069"/>
    </source>
</evidence>
<organism evidence="7 8">
    <name type="scientific">Lucilia cuprina</name>
    <name type="common">Green bottle fly</name>
    <name type="synonym">Australian sheep blowfly</name>
    <dbReference type="NCBI Taxonomy" id="7375"/>
    <lineage>
        <taxon>Eukaryota</taxon>
        <taxon>Metazoa</taxon>
        <taxon>Ecdysozoa</taxon>
        <taxon>Arthropoda</taxon>
        <taxon>Hexapoda</taxon>
        <taxon>Insecta</taxon>
        <taxon>Pterygota</taxon>
        <taxon>Neoptera</taxon>
        <taxon>Endopterygota</taxon>
        <taxon>Diptera</taxon>
        <taxon>Brachycera</taxon>
        <taxon>Muscomorpha</taxon>
        <taxon>Oestroidea</taxon>
        <taxon>Calliphoridae</taxon>
        <taxon>Luciliinae</taxon>
        <taxon>Lucilia</taxon>
    </lineage>
</organism>
<accession>A0A0L0CGN4</accession>
<dbReference type="STRING" id="7375.A0A0L0CGN4"/>
<evidence type="ECO:0000256" key="4">
    <source>
        <dbReference type="ARBA" id="ARBA00023136"/>
    </source>
</evidence>
<dbReference type="GO" id="GO:0016020">
    <property type="term" value="C:membrane"/>
    <property type="evidence" value="ECO:0007669"/>
    <property type="project" value="UniProtKB-SubCell"/>
</dbReference>
<evidence type="ECO:0000256" key="5">
    <source>
        <dbReference type="SAM" id="Phobius"/>
    </source>
</evidence>
<protein>
    <recommendedName>
        <fullName evidence="6">G-protein coupled receptors family 2 profile 2 domain-containing protein</fullName>
    </recommendedName>
</protein>
<feature type="transmembrane region" description="Helical" evidence="5">
    <location>
        <begin position="1244"/>
        <end position="1263"/>
    </location>
</feature>
<sequence>MTWSLNSKVKTCPEEKTLNGIFEWKINDGNDVKYVISQPDVCWDNGLIVLRQCDFKTGKWFPKKVQCSKFRSKNVKCPDDLIELPVNDEYLCLKISSEEQNFDEHFCYGSNFIPGRNTFIIDRKIVQFLLDEYNITSFWLPIKRYEENKFNPFVIRLPGKRWNELFDDRGEMLSAKNETLSDKHCVAAHIQRQVEKQEQPSFQMKMTHCSELHYSVCVLRKHFVAKSGCPQDSGALSHRPNECYGITWDGQKYPDDFRMLNVTEYFKKVNTINIIFHEFDIENEEYVELEGIVQIPNGKWAIKPKNNHMKIVSSGKTLHGLCVEHIESRKNVDMILRMDTDLEALILTVYNKFYIWSNDKPENSIHCFTNADYGELSKVELKKIWENKSHTKTIFKLKIKSDDPGQYWCEAHTIFNFTHVYSAKVVAAKAKKGHAFAMQIEAPIKSDYLAIIFTHDHMKQISRCIKDKLKTVQEQHQHLKDLVIHNVRVMDILYIYPNTSYLRCLCHTTVSIKSSSVDTSKEQHSEEDSSAEDNEGIRHDTAVRMKARDLLINLIKEYQPHFSHTVRSTEFCFPENDWTLAHIGQSATKSKFCLQRNGLPFTRKCLGDFTSGAFWEGLTLGDCITITGSNLITRNLYTLDITKTSIDQPEKAVRDVRKLLESNLHNLIPADLYYLAKIIGKSIKTMLKIPSRPPTQTVQTFDPFNHNEPSRSKVNFSETAIEVVRIFNYLLEVNDRIIRPSIELNATNILLDTFEYLIDHMSSLETFRENITTTTNQSITPLENLINDSDKEIDIIEYLDVGVVVQMATNFVAFVISPQVANVTGIALFRADVNSDEEFYDDGFLKGAFKNEYYRFVLANQSIDELLNEPNILMGTFVPTSLWQRLDEISRMSNNTWKSQRPEPKVVIKIYANDKLFQETNLTADRIVYGKVISISIPGHDKDLPEILPLILTISDDDIDDFENNNDTEKQYCSYWNYQTWASDGVMVLSRSEVNNNTVLCGCTHLTPFAYLIGGSYNLSVDSDVEVIVKKIHKQALDIITLLGCSLSLFGIAGIFVTACTFRSWRKKANSKVLLQLSAAIALQMILFCFVNTEENSQHLINNKIFTSCITIGACLHYSVLVQFCWMVIIAYLQFKRYVQVFGNTRPKRFFIKSTILGWGLPLIPVACVLVFDSDSYIPNRNESTNPLCYPSGISFYVGIVLPITLIIIANLVIFFVVIYNILKHPAGSIRHTEKSLAISQIRLLVLLFFLLGFTWIFGLLNAMKAGLIFSYLFCLTATLQGFILFLYFVIMDPVTRRMWYGFFIKLCGLNPKNENSSSAKESTQSF</sequence>
<dbReference type="Pfam" id="PF01825">
    <property type="entry name" value="GPS"/>
    <property type="match status" value="1"/>
</dbReference>
<feature type="transmembrane region" description="Helical" evidence="5">
    <location>
        <begin position="1156"/>
        <end position="1174"/>
    </location>
</feature>
<proteinExistence type="predicted"/>
<evidence type="ECO:0000313" key="7">
    <source>
        <dbReference type="EMBL" id="KNC31390.1"/>
    </source>
</evidence>
<dbReference type="PANTHER" id="PTHR47767">
    <property type="entry name" value="ADHESION G PROTEIN-COUPLED RECEPTOR G7"/>
    <property type="match status" value="1"/>
</dbReference>
<dbReference type="InterPro" id="IPR046338">
    <property type="entry name" value="GAIN_dom_sf"/>
</dbReference>